<proteinExistence type="predicted"/>
<protein>
    <submittedName>
        <fullName evidence="2">Uncharacterized protein</fullName>
    </submittedName>
</protein>
<accession>A0A7I8KJA4</accession>
<dbReference type="OrthoDB" id="1669448at2759"/>
<feature type="compositionally biased region" description="Low complexity" evidence="1">
    <location>
        <begin position="114"/>
        <end position="124"/>
    </location>
</feature>
<sequence>MTTSSASPNHPSHSLREVNMADESPESKPEMLQLSSWDAAGTTEYKDKYSRYQAAYVRRLKAKYFSKKAFYGGNIFDQETNIDGEIIKSGRWPCTRSFAEPARCLQDAGALPPASASETSSTGASRKHQQHHQKKSG</sequence>
<dbReference type="PANTHER" id="PTHR36078:SF2">
    <property type="entry name" value="OS09G0473966 PROTEIN"/>
    <property type="match status" value="1"/>
</dbReference>
<evidence type="ECO:0000256" key="1">
    <source>
        <dbReference type="SAM" id="MobiDB-lite"/>
    </source>
</evidence>
<evidence type="ECO:0000313" key="3">
    <source>
        <dbReference type="Proteomes" id="UP000663760"/>
    </source>
</evidence>
<dbReference type="PANTHER" id="PTHR36078">
    <property type="entry name" value="BNACNNG21220D PROTEIN"/>
    <property type="match status" value="1"/>
</dbReference>
<feature type="compositionally biased region" description="Basic residues" evidence="1">
    <location>
        <begin position="125"/>
        <end position="137"/>
    </location>
</feature>
<dbReference type="EMBL" id="LR746269">
    <property type="protein sequence ID" value="CAA7397869.1"/>
    <property type="molecule type" value="Genomic_DNA"/>
</dbReference>
<gene>
    <name evidence="2" type="ORF">SI8410_06008534</name>
</gene>
<evidence type="ECO:0000313" key="2">
    <source>
        <dbReference type="EMBL" id="CAA7397869.1"/>
    </source>
</evidence>
<dbReference type="AlphaFoldDB" id="A0A7I8KJA4"/>
<feature type="region of interest" description="Disordered" evidence="1">
    <location>
        <begin position="1"/>
        <end position="32"/>
    </location>
</feature>
<dbReference type="Proteomes" id="UP000663760">
    <property type="component" value="Chromosome 6"/>
</dbReference>
<feature type="compositionally biased region" description="Polar residues" evidence="1">
    <location>
        <begin position="1"/>
        <end position="12"/>
    </location>
</feature>
<name>A0A7I8KJA4_SPIIN</name>
<reference evidence="2" key="1">
    <citation type="submission" date="2020-02" db="EMBL/GenBank/DDBJ databases">
        <authorList>
            <person name="Scholz U."/>
            <person name="Mascher M."/>
            <person name="Fiebig A."/>
        </authorList>
    </citation>
    <scope>NUCLEOTIDE SEQUENCE</scope>
</reference>
<feature type="region of interest" description="Disordered" evidence="1">
    <location>
        <begin position="105"/>
        <end position="137"/>
    </location>
</feature>
<keyword evidence="3" id="KW-1185">Reference proteome</keyword>
<organism evidence="2 3">
    <name type="scientific">Spirodela intermedia</name>
    <name type="common">Intermediate duckweed</name>
    <dbReference type="NCBI Taxonomy" id="51605"/>
    <lineage>
        <taxon>Eukaryota</taxon>
        <taxon>Viridiplantae</taxon>
        <taxon>Streptophyta</taxon>
        <taxon>Embryophyta</taxon>
        <taxon>Tracheophyta</taxon>
        <taxon>Spermatophyta</taxon>
        <taxon>Magnoliopsida</taxon>
        <taxon>Liliopsida</taxon>
        <taxon>Araceae</taxon>
        <taxon>Lemnoideae</taxon>
        <taxon>Spirodela</taxon>
    </lineage>
</organism>